<keyword evidence="1" id="KW-0732">Signal</keyword>
<name>A0ABR4ZDQ5_9NOCA</name>
<dbReference type="Pfam" id="PF01674">
    <property type="entry name" value="Lipase_2"/>
    <property type="match status" value="1"/>
</dbReference>
<dbReference type="InterPro" id="IPR029058">
    <property type="entry name" value="AB_hydrolase_fold"/>
</dbReference>
<feature type="chain" id="PRO_5046699646" evidence="1">
    <location>
        <begin position="22"/>
        <end position="365"/>
    </location>
</feature>
<dbReference type="PANTHER" id="PTHR37574">
    <property type="entry name" value="LIPASE B"/>
    <property type="match status" value="1"/>
</dbReference>
<dbReference type="InterPro" id="IPR002918">
    <property type="entry name" value="Lipase_EstA/Esterase_EstB"/>
</dbReference>
<evidence type="ECO:0000256" key="1">
    <source>
        <dbReference type="SAM" id="SignalP"/>
    </source>
</evidence>
<dbReference type="PANTHER" id="PTHR37574:SF1">
    <property type="entry name" value="LIPASE B"/>
    <property type="match status" value="1"/>
</dbReference>
<dbReference type="InterPro" id="IPR053228">
    <property type="entry name" value="Stereospecific_Lipase"/>
</dbReference>
<dbReference type="Gene3D" id="3.40.50.1820">
    <property type="entry name" value="alpha/beta hydrolase"/>
    <property type="match status" value="1"/>
</dbReference>
<feature type="signal peptide" evidence="1">
    <location>
        <begin position="1"/>
        <end position="21"/>
    </location>
</feature>
<gene>
    <name evidence="2" type="ORF">FG87_19525</name>
</gene>
<dbReference type="SUPFAM" id="SSF53474">
    <property type="entry name" value="alpha/beta-Hydrolases"/>
    <property type="match status" value="1"/>
</dbReference>
<evidence type="ECO:0000313" key="3">
    <source>
        <dbReference type="Proteomes" id="UP000031364"/>
    </source>
</evidence>
<evidence type="ECO:0000313" key="2">
    <source>
        <dbReference type="EMBL" id="KIA63388.1"/>
    </source>
</evidence>
<organism evidence="2 3">
    <name type="scientific">Nocardia vulneris</name>
    <dbReference type="NCBI Taxonomy" id="1141657"/>
    <lineage>
        <taxon>Bacteria</taxon>
        <taxon>Bacillati</taxon>
        <taxon>Actinomycetota</taxon>
        <taxon>Actinomycetes</taxon>
        <taxon>Mycobacteriales</taxon>
        <taxon>Nocardiaceae</taxon>
        <taxon>Nocardia</taxon>
    </lineage>
</organism>
<dbReference type="EMBL" id="JNFP01000022">
    <property type="protein sequence ID" value="KIA63388.1"/>
    <property type="molecule type" value="Genomic_DNA"/>
</dbReference>
<comment type="caution">
    <text evidence="2">The sequence shown here is derived from an EMBL/GenBank/DDBJ whole genome shotgun (WGS) entry which is preliminary data.</text>
</comment>
<accession>A0ABR4ZDQ5</accession>
<sequence>MFVTALAATLASCCVALDAHADPGAPTVTQEELQRFADTIAAALPSADSAPAVDTGTGARRSVSDTIGYGPEQSSFVAAFGFGVLHPDAAPPGTNDWSCKPTAAHPEPVVLVHGTWGNAYNDFAGMSQPLASAGHCVFAFDYGAADVAHGGLGASLPGRYGVGDIAESADQLATFVDRVRASSGAQQVNVVAFSQGAPLSRWYVKYGGGQQKVHHLISLAGTNHGTTASGILSLARTITTLGVDAIGPTRIILGQAVIQQTIGSEFLGRLNADGDTVPRVDYTVIGTRYDEVSTPYQLTFLQPGPDARVRNITLQDGCEQDLSDHLNLSYSPRAQSIVLNALDPVGTPGWQCTFNPWLVGGSGKL</sequence>
<proteinExistence type="predicted"/>
<keyword evidence="3" id="KW-1185">Reference proteome</keyword>
<reference evidence="2 3" key="1">
    <citation type="journal article" date="2014" name="Int. J. Syst. Evol. Microbiol.">
        <title>Nocardia vulneris sp. nov., isolated from wounds of human patients in North America.</title>
        <authorList>
            <person name="Lasker B.A."/>
            <person name="Bell M."/>
            <person name="Klenk H.P."/>
            <person name="Sproer C."/>
            <person name="Schumann C."/>
            <person name="Schumann P."/>
            <person name="Brown J.M."/>
        </authorList>
    </citation>
    <scope>NUCLEOTIDE SEQUENCE [LARGE SCALE GENOMIC DNA]</scope>
    <source>
        <strain evidence="2 3">W9851</strain>
    </source>
</reference>
<protein>
    <submittedName>
        <fullName evidence="2">Lipase</fullName>
    </submittedName>
</protein>
<dbReference type="Proteomes" id="UP000031364">
    <property type="component" value="Unassembled WGS sequence"/>
</dbReference>